<dbReference type="SUPFAM" id="SSF51905">
    <property type="entry name" value="FAD/NAD(P)-binding domain"/>
    <property type="match status" value="1"/>
</dbReference>
<dbReference type="Gene3D" id="3.30.9.10">
    <property type="entry name" value="D-Amino Acid Oxidase, subunit A, domain 2"/>
    <property type="match status" value="1"/>
</dbReference>
<dbReference type="Pfam" id="PF01266">
    <property type="entry name" value="DAO"/>
    <property type="match status" value="1"/>
</dbReference>
<proteinExistence type="predicted"/>
<dbReference type="InterPro" id="IPR036188">
    <property type="entry name" value="FAD/NAD-bd_sf"/>
</dbReference>
<keyword evidence="1" id="KW-0560">Oxidoreductase</keyword>
<dbReference type="RefSeq" id="WP_244362893.1">
    <property type="nucleotide sequence ID" value="NZ_AP025593.1"/>
</dbReference>
<evidence type="ECO:0000256" key="1">
    <source>
        <dbReference type="ARBA" id="ARBA00023002"/>
    </source>
</evidence>
<dbReference type="Gene3D" id="3.50.50.60">
    <property type="entry name" value="FAD/NAD(P)-binding domain"/>
    <property type="match status" value="1"/>
</dbReference>
<evidence type="ECO:0000259" key="3">
    <source>
        <dbReference type="Pfam" id="PF01266"/>
    </source>
</evidence>
<accession>A0ABM7XGJ5</accession>
<evidence type="ECO:0000313" key="5">
    <source>
        <dbReference type="Proteomes" id="UP000831120"/>
    </source>
</evidence>
<dbReference type="EMBL" id="AP025593">
    <property type="protein sequence ID" value="BDG15405.1"/>
    <property type="molecule type" value="Genomic_DNA"/>
</dbReference>
<dbReference type="InterPro" id="IPR006076">
    <property type="entry name" value="FAD-dep_OxRdtase"/>
</dbReference>
<feature type="transmembrane region" description="Helical" evidence="2">
    <location>
        <begin position="6"/>
        <end position="23"/>
    </location>
</feature>
<dbReference type="PANTHER" id="PTHR13847">
    <property type="entry name" value="SARCOSINE DEHYDROGENASE-RELATED"/>
    <property type="match status" value="1"/>
</dbReference>
<protein>
    <submittedName>
        <fullName evidence="4">FAD-dependent oxidoreductase</fullName>
    </submittedName>
</protein>
<dbReference type="PANTHER" id="PTHR13847:SF287">
    <property type="entry name" value="FAD-DEPENDENT OXIDOREDUCTASE DOMAIN-CONTAINING PROTEIN 1"/>
    <property type="match status" value="1"/>
</dbReference>
<evidence type="ECO:0000313" key="4">
    <source>
        <dbReference type="EMBL" id="BDG15405.1"/>
    </source>
</evidence>
<evidence type="ECO:0000256" key="2">
    <source>
        <dbReference type="SAM" id="Phobius"/>
    </source>
</evidence>
<dbReference type="Proteomes" id="UP000831120">
    <property type="component" value="Chromosome"/>
</dbReference>
<name>A0ABM7XGJ5_THEBO</name>
<keyword evidence="2" id="KW-0812">Transmembrane</keyword>
<keyword evidence="2" id="KW-0472">Membrane</keyword>
<organism evidence="4 5">
    <name type="scientific">Thermus brockianus</name>
    <dbReference type="NCBI Taxonomy" id="56956"/>
    <lineage>
        <taxon>Bacteria</taxon>
        <taxon>Thermotogati</taxon>
        <taxon>Deinococcota</taxon>
        <taxon>Deinococci</taxon>
        <taxon>Thermales</taxon>
        <taxon>Thermaceae</taxon>
        <taxon>Thermus</taxon>
    </lineage>
</organism>
<reference evidence="4 5" key="1">
    <citation type="journal article" date="2022" name="Microbiol. Resour. Announc.">
        <title>Complete Genome Sequences of Thermus Strains Isolated from Senami Hot Spring in Japan.</title>
        <authorList>
            <person name="Miyazaki K."/>
        </authorList>
    </citation>
    <scope>NUCLEOTIDE SEQUENCE [LARGE SCALE GENOMIC DNA]</scope>
    <source>
        <strain evidence="4 5">SNM4-1</strain>
    </source>
</reference>
<sequence>MPEADVLVVGAGILGLSAAYFLAQRGFPVLVLEREAPLACTSDKSTECYRVFWPGEEALASLVGRSLELLGPFGEAARPRPRGYLYLGEAESLFALAQAAPHAGPLRVHPKAATYPSGAEEGMDLLLPGALGEVFPYLVHLKGKAGLHVRKAGWLSAHGLGMALLEALRKAGGRLVAGAFLGLEREGGRPRYARVRRGEEEALWPFAALVLAPGPGLPALLAALDPTLPVAAEPHFKAWFPDPLGLFPRETPLLIWNEGQEIFTPEEQALLRDEAAFAPLLGPLPPGAHGRPEGEGFLALYNPWPQTEVPWACGPTPPPWAGEVALRGLFPMLPGLRAYLGVRPRVDGGYYVRTPENLPLLGPVAEGVYLLGAFSGYGVMAALGAGEALARMVAGEDLPSWAWGFLPSRYKDPGYRPQGAAARAQL</sequence>
<feature type="domain" description="FAD dependent oxidoreductase" evidence="3">
    <location>
        <begin position="5"/>
        <end position="392"/>
    </location>
</feature>
<gene>
    <name evidence="4" type="ORF">TbrSNM41_01390</name>
</gene>
<keyword evidence="5" id="KW-1185">Reference proteome</keyword>
<keyword evidence="2" id="KW-1133">Transmembrane helix</keyword>